<organism evidence="1 2">
    <name type="scientific">Paraburkholderia dilworthii</name>
    <dbReference type="NCBI Taxonomy" id="948106"/>
    <lineage>
        <taxon>Bacteria</taxon>
        <taxon>Pseudomonadati</taxon>
        <taxon>Pseudomonadota</taxon>
        <taxon>Betaproteobacteria</taxon>
        <taxon>Burkholderiales</taxon>
        <taxon>Burkholderiaceae</taxon>
        <taxon>Paraburkholderia</taxon>
    </lineage>
</organism>
<proteinExistence type="predicted"/>
<sequence length="188" mass="21546">MVKLVEPVDTELHPQPRVWTLNYQQNEVLTKYPLFFRAVHYPNSYPANISHFGILCGGGWYPIIEALARDVEFELRAFWRDQFQRPDQIAELDTAIATDRATFPVLPVCTDIAQVGGELKVEILYGKMCPTDVAERIRSYVDIAETSSRYICESCGRSGKFREFHWHRVYCDDCITPGVPLKQAMTPA</sequence>
<gene>
    <name evidence="1" type="ORF">PQQ68_00020</name>
</gene>
<comment type="caution">
    <text evidence="1">The sequence shown here is derived from an EMBL/GenBank/DDBJ whole genome shotgun (WGS) entry which is preliminary data.</text>
</comment>
<evidence type="ECO:0000313" key="2">
    <source>
        <dbReference type="Proteomes" id="UP001629367"/>
    </source>
</evidence>
<dbReference type="RefSeq" id="WP_408207766.1">
    <property type="nucleotide sequence ID" value="NZ_JAQQBZ010000001.1"/>
</dbReference>
<dbReference type="Proteomes" id="UP001629367">
    <property type="component" value="Unassembled WGS sequence"/>
</dbReference>
<protein>
    <submittedName>
        <fullName evidence="1">Uncharacterized protein</fullName>
    </submittedName>
</protein>
<evidence type="ECO:0000313" key="1">
    <source>
        <dbReference type="EMBL" id="MFM0591385.1"/>
    </source>
</evidence>
<accession>A0ABW9CZA8</accession>
<keyword evidence="2" id="KW-1185">Reference proteome</keyword>
<name>A0ABW9CZA8_9BURK</name>
<reference evidence="1 2" key="1">
    <citation type="journal article" date="2024" name="Chem. Sci.">
        <title>Discovery of megapolipeptins by genome mining of a Burkholderiales bacteria collection.</title>
        <authorList>
            <person name="Paulo B.S."/>
            <person name="Recchia M.J.J."/>
            <person name="Lee S."/>
            <person name="Fergusson C.H."/>
            <person name="Romanowski S.B."/>
            <person name="Hernandez A."/>
            <person name="Krull N."/>
            <person name="Liu D.Y."/>
            <person name="Cavanagh H."/>
            <person name="Bos A."/>
            <person name="Gray C.A."/>
            <person name="Murphy B.T."/>
            <person name="Linington R.G."/>
            <person name="Eustaquio A.S."/>
        </authorList>
    </citation>
    <scope>NUCLEOTIDE SEQUENCE [LARGE SCALE GENOMIC DNA]</scope>
    <source>
        <strain evidence="1 2">RL17-335-BIF-A</strain>
    </source>
</reference>
<dbReference type="EMBL" id="JAQQBZ010000001">
    <property type="protein sequence ID" value="MFM0591385.1"/>
    <property type="molecule type" value="Genomic_DNA"/>
</dbReference>